<organism evidence="1 2">
    <name type="scientific">Sporichthya brevicatena</name>
    <dbReference type="NCBI Taxonomy" id="171442"/>
    <lineage>
        <taxon>Bacteria</taxon>
        <taxon>Bacillati</taxon>
        <taxon>Actinomycetota</taxon>
        <taxon>Actinomycetes</taxon>
        <taxon>Sporichthyales</taxon>
        <taxon>Sporichthyaceae</taxon>
        <taxon>Sporichthya</taxon>
    </lineage>
</organism>
<dbReference type="Proteomes" id="UP001500957">
    <property type="component" value="Unassembled WGS sequence"/>
</dbReference>
<proteinExistence type="predicted"/>
<keyword evidence="2" id="KW-1185">Reference proteome</keyword>
<dbReference type="EMBL" id="BAAAHE010000055">
    <property type="protein sequence ID" value="GAA0637585.1"/>
    <property type="molecule type" value="Genomic_DNA"/>
</dbReference>
<reference evidence="1 2" key="1">
    <citation type="journal article" date="2019" name="Int. J. Syst. Evol. Microbiol.">
        <title>The Global Catalogue of Microorganisms (GCM) 10K type strain sequencing project: providing services to taxonomists for standard genome sequencing and annotation.</title>
        <authorList>
            <consortium name="The Broad Institute Genomics Platform"/>
            <consortium name="The Broad Institute Genome Sequencing Center for Infectious Disease"/>
            <person name="Wu L."/>
            <person name="Ma J."/>
        </authorList>
    </citation>
    <scope>NUCLEOTIDE SEQUENCE [LARGE SCALE GENOMIC DNA]</scope>
    <source>
        <strain evidence="1 2">JCM 10671</strain>
    </source>
</reference>
<name>A0ABN1HD28_9ACTN</name>
<dbReference type="PANTHER" id="PTHR30458:SF0">
    <property type="entry name" value="1,2-PHENYLACETYL-COA EPOXIDASE, SUBUNIT C"/>
    <property type="match status" value="1"/>
</dbReference>
<dbReference type="InterPro" id="IPR009078">
    <property type="entry name" value="Ferritin-like_SF"/>
</dbReference>
<dbReference type="RefSeq" id="WP_344609521.1">
    <property type="nucleotide sequence ID" value="NZ_BAAAHE010000055.1"/>
</dbReference>
<evidence type="ECO:0000313" key="2">
    <source>
        <dbReference type="Proteomes" id="UP001500957"/>
    </source>
</evidence>
<evidence type="ECO:0000313" key="1">
    <source>
        <dbReference type="EMBL" id="GAA0637585.1"/>
    </source>
</evidence>
<dbReference type="Pfam" id="PF05138">
    <property type="entry name" value="PaaA_PaaC"/>
    <property type="match status" value="1"/>
</dbReference>
<dbReference type="SUPFAM" id="SSF47240">
    <property type="entry name" value="Ferritin-like"/>
    <property type="match status" value="1"/>
</dbReference>
<dbReference type="InterPro" id="IPR012347">
    <property type="entry name" value="Ferritin-like"/>
</dbReference>
<dbReference type="InterPro" id="IPR011882">
    <property type="entry name" value="PaaC"/>
</dbReference>
<sequence length="250" mass="26892">MTTPNAVAAYALALGDDALILGQRLLEWITNAPELEEEVALANISLDLLGQARALLTYAGSFDGRDEDALAYRRAPEQFRCVHLVERPNGDFGATVARQLLFSSYQYELYDALSRSSDPTLAGVAGKAVKEVAYHRDHATMWTLRLGDGTGESHRRMQAGLEAMWPFADELFAPDPATAGLVGLGAAVDPSSLRPAWSKYVEAVLAEATLTVPQVEPAAGGGRGGVRTPEFTALIEEMTSLHRAHPGATW</sequence>
<dbReference type="InterPro" id="IPR007814">
    <property type="entry name" value="PaaA_PaaC"/>
</dbReference>
<dbReference type="PANTHER" id="PTHR30458">
    <property type="entry name" value="PHENYLACETIC ACID DEGRADATION PROTEIN PAA"/>
    <property type="match status" value="1"/>
</dbReference>
<dbReference type="PIRSF" id="PIRSF037834">
    <property type="entry name" value="PA_CoA_Oase3"/>
    <property type="match status" value="1"/>
</dbReference>
<dbReference type="NCBIfam" id="TIGR02158">
    <property type="entry name" value="PA_CoA_Oxy3"/>
    <property type="match status" value="1"/>
</dbReference>
<protein>
    <submittedName>
        <fullName evidence="1">Phenylacetate-CoA oxygenase subunit PaaC</fullName>
    </submittedName>
</protein>
<accession>A0ABN1HD28</accession>
<dbReference type="Gene3D" id="1.20.1260.10">
    <property type="match status" value="1"/>
</dbReference>
<dbReference type="InterPro" id="IPR052703">
    <property type="entry name" value="Aromatic_CoA_ox/epox"/>
</dbReference>
<gene>
    <name evidence="1" type="primary">paaC</name>
    <name evidence="1" type="ORF">GCM10009547_47430</name>
</gene>
<comment type="caution">
    <text evidence="1">The sequence shown here is derived from an EMBL/GenBank/DDBJ whole genome shotgun (WGS) entry which is preliminary data.</text>
</comment>